<accession>A0A484AV21</accession>
<keyword evidence="2" id="KW-0560">Oxidoreductase</keyword>
<dbReference type="FunFam" id="3.40.50.720:FF:000047">
    <property type="entry name" value="NADP-dependent L-serine/L-allo-threonine dehydrogenase"/>
    <property type="match status" value="1"/>
</dbReference>
<dbReference type="SUPFAM" id="SSF51735">
    <property type="entry name" value="NAD(P)-binding Rossmann-fold domains"/>
    <property type="match status" value="1"/>
</dbReference>
<dbReference type="PANTHER" id="PTHR43115">
    <property type="entry name" value="DEHYDROGENASE/REDUCTASE SDR FAMILY MEMBER 11"/>
    <property type="match status" value="1"/>
</dbReference>
<reference evidence="4 5" key="1">
    <citation type="journal article" date="2019" name="J. Hered.">
        <title>An Improved Genome Assembly for Drosophila navojoa, the Basal Species in the mojavensis Cluster.</title>
        <authorList>
            <person name="Vanderlinde T."/>
            <person name="Dupim E.G."/>
            <person name="Nazario-Yepiz N.O."/>
            <person name="Carvalho A.B."/>
        </authorList>
    </citation>
    <scope>NUCLEOTIDE SEQUENCE [LARGE SCALE GENOMIC DNA]</scope>
    <source>
        <strain evidence="4">Navoj_Jal97</strain>
        <tissue evidence="4">Whole organism</tissue>
    </source>
</reference>
<protein>
    <recommendedName>
        <fullName evidence="6">Farnesol dehydrogenase</fullName>
    </recommendedName>
</protein>
<dbReference type="OrthoDB" id="1933717at2759"/>
<name>A0A484AV21_DRONA</name>
<dbReference type="Proteomes" id="UP000295192">
    <property type="component" value="Unassembled WGS sequence"/>
</dbReference>
<evidence type="ECO:0000256" key="2">
    <source>
        <dbReference type="ARBA" id="ARBA00023002"/>
    </source>
</evidence>
<keyword evidence="5" id="KW-1185">Reference proteome</keyword>
<dbReference type="PRINTS" id="PR00081">
    <property type="entry name" value="GDHRDH"/>
</dbReference>
<evidence type="ECO:0008006" key="6">
    <source>
        <dbReference type="Google" id="ProtNLM"/>
    </source>
</evidence>
<dbReference type="OMA" id="IVLCTQR"/>
<comment type="similarity">
    <text evidence="1 3">Belongs to the short-chain dehydrogenases/reductases (SDR) family.</text>
</comment>
<dbReference type="InterPro" id="IPR036291">
    <property type="entry name" value="NAD(P)-bd_dom_sf"/>
</dbReference>
<dbReference type="Gene3D" id="3.40.50.720">
    <property type="entry name" value="NAD(P)-binding Rossmann-like Domain"/>
    <property type="match status" value="1"/>
</dbReference>
<evidence type="ECO:0000256" key="3">
    <source>
        <dbReference type="RuleBase" id="RU000363"/>
    </source>
</evidence>
<gene>
    <name evidence="4" type="ORF">AWZ03_014182</name>
</gene>
<dbReference type="STRING" id="7232.A0A484AV21"/>
<organism evidence="4 5">
    <name type="scientific">Drosophila navojoa</name>
    <name type="common">Fruit fly</name>
    <dbReference type="NCBI Taxonomy" id="7232"/>
    <lineage>
        <taxon>Eukaryota</taxon>
        <taxon>Metazoa</taxon>
        <taxon>Ecdysozoa</taxon>
        <taxon>Arthropoda</taxon>
        <taxon>Hexapoda</taxon>
        <taxon>Insecta</taxon>
        <taxon>Pterygota</taxon>
        <taxon>Neoptera</taxon>
        <taxon>Endopterygota</taxon>
        <taxon>Diptera</taxon>
        <taxon>Brachycera</taxon>
        <taxon>Muscomorpha</taxon>
        <taxon>Ephydroidea</taxon>
        <taxon>Drosophilidae</taxon>
        <taxon>Drosophila</taxon>
    </lineage>
</organism>
<dbReference type="PANTHER" id="PTHR43115:SF4">
    <property type="entry name" value="DEHYDROGENASE_REDUCTASE SDR FAMILY MEMBER 11"/>
    <property type="match status" value="1"/>
</dbReference>
<dbReference type="GO" id="GO:0016616">
    <property type="term" value="F:oxidoreductase activity, acting on the CH-OH group of donors, NAD or NADP as acceptor"/>
    <property type="evidence" value="ECO:0007669"/>
    <property type="project" value="UniProtKB-ARBA"/>
</dbReference>
<evidence type="ECO:0000256" key="1">
    <source>
        <dbReference type="ARBA" id="ARBA00006484"/>
    </source>
</evidence>
<proteinExistence type="inferred from homology"/>
<dbReference type="EMBL" id="LSRL02001080">
    <property type="protein sequence ID" value="TDG39395.1"/>
    <property type="molecule type" value="Genomic_DNA"/>
</dbReference>
<dbReference type="Pfam" id="PF00106">
    <property type="entry name" value="adh_short"/>
    <property type="match status" value="1"/>
</dbReference>
<evidence type="ECO:0000313" key="4">
    <source>
        <dbReference type="EMBL" id="TDG39395.1"/>
    </source>
</evidence>
<comment type="caution">
    <text evidence="4">The sequence shown here is derived from an EMBL/GenBank/DDBJ whole genome shotgun (WGS) entry which is preliminary data.</text>
</comment>
<dbReference type="AlphaFoldDB" id="A0A484AV21"/>
<evidence type="ECO:0000313" key="5">
    <source>
        <dbReference type="Proteomes" id="UP000295192"/>
    </source>
</evidence>
<dbReference type="PRINTS" id="PR00080">
    <property type="entry name" value="SDRFAMILY"/>
</dbReference>
<sequence length="250" mass="27227">MERWQNRVAVVTGTSSGIGSAIALDLIEAGVIVVGLARRVERVKDLQRSLPAARRDRLIPMHCDVGSESSVKEAFDAIESQLGTIDILVNNAGTLQNGRLVDMPIALAQQTVQTNIMGIINCTQRAFRSMQQRNFDGHIILINSILGHKLFAPPAAGAPEINVYPPTKHAVTALAEMYRQELLGMGTRIKITSISPGVTDTEILPDCIRKVSNKTMLNAKDISSAVMFTLATPPHMQVHEMIIKPMGEIL</sequence>
<dbReference type="InterPro" id="IPR002347">
    <property type="entry name" value="SDR_fam"/>
</dbReference>